<keyword evidence="4 12" id="KW-0813">Transport</keyword>
<name>A0A343A5R4_9CUCU</name>
<keyword evidence="5 12" id="KW-0138">CF(0)</keyword>
<comment type="subunit">
    <text evidence="3">F-type ATPases have 2 components, CF(1) - the catalytic core - and CF(0) - the membrane proton channel.</text>
</comment>
<keyword evidence="9 12" id="KW-0406">Ion transport</keyword>
<evidence type="ECO:0000256" key="6">
    <source>
        <dbReference type="ARBA" id="ARBA00022692"/>
    </source>
</evidence>
<protein>
    <recommendedName>
        <fullName evidence="12">ATP synthase complex subunit 8</fullName>
    </recommendedName>
</protein>
<evidence type="ECO:0000313" key="14">
    <source>
        <dbReference type="EMBL" id="AOY39893.1"/>
    </source>
</evidence>
<evidence type="ECO:0000256" key="10">
    <source>
        <dbReference type="ARBA" id="ARBA00023128"/>
    </source>
</evidence>
<geneLocation type="mitochondrion" evidence="14"/>
<evidence type="ECO:0000256" key="7">
    <source>
        <dbReference type="ARBA" id="ARBA00022781"/>
    </source>
</evidence>
<dbReference type="InterPro" id="IPR001421">
    <property type="entry name" value="ATP8_metazoa"/>
</dbReference>
<evidence type="ECO:0000256" key="5">
    <source>
        <dbReference type="ARBA" id="ARBA00022547"/>
    </source>
</evidence>
<dbReference type="GO" id="GO:0015078">
    <property type="term" value="F:proton transmembrane transporter activity"/>
    <property type="evidence" value="ECO:0007669"/>
    <property type="project" value="InterPro"/>
</dbReference>
<feature type="transmembrane region" description="Helical" evidence="13">
    <location>
        <begin position="12"/>
        <end position="32"/>
    </location>
</feature>
<sequence>MPQMAPMSWTTLYMMFTAIFLLTMTISFFQTLHNKKSKSKSKIKIHTNWKW</sequence>
<comment type="similarity">
    <text evidence="2 12">Belongs to the ATPase protein 8 family.</text>
</comment>
<proteinExistence type="inferred from homology"/>
<reference evidence="14" key="1">
    <citation type="submission" date="2016-04" db="EMBL/GenBank/DDBJ databases">
        <title>Mitochondria of Scolytid beetles.</title>
        <authorList>
            <person name="Miller K."/>
            <person name="Linard B."/>
            <person name="Vogler A.P."/>
        </authorList>
    </citation>
    <scope>NUCLEOTIDE SEQUENCE</scope>
</reference>
<dbReference type="EMBL" id="KX035168">
    <property type="protein sequence ID" value="AOY39893.1"/>
    <property type="molecule type" value="Genomic_DNA"/>
</dbReference>
<keyword evidence="6 12" id="KW-0812">Transmembrane</keyword>
<dbReference type="GO" id="GO:0015986">
    <property type="term" value="P:proton motive force-driven ATP synthesis"/>
    <property type="evidence" value="ECO:0007669"/>
    <property type="project" value="InterPro"/>
</dbReference>
<evidence type="ECO:0000256" key="2">
    <source>
        <dbReference type="ARBA" id="ARBA00008892"/>
    </source>
</evidence>
<keyword evidence="8 13" id="KW-1133">Transmembrane helix</keyword>
<evidence type="ECO:0000256" key="4">
    <source>
        <dbReference type="ARBA" id="ARBA00022448"/>
    </source>
</evidence>
<evidence type="ECO:0000256" key="8">
    <source>
        <dbReference type="ARBA" id="ARBA00022989"/>
    </source>
</evidence>
<evidence type="ECO:0000256" key="13">
    <source>
        <dbReference type="SAM" id="Phobius"/>
    </source>
</evidence>
<keyword evidence="10 12" id="KW-0496">Mitochondrion</keyword>
<evidence type="ECO:0000256" key="12">
    <source>
        <dbReference type="RuleBase" id="RU003661"/>
    </source>
</evidence>
<comment type="subcellular location">
    <subcellularLocation>
        <location evidence="1 12">Mitochondrion membrane</location>
        <topology evidence="1 12">Single-pass membrane protein</topology>
    </subcellularLocation>
</comment>
<evidence type="ECO:0000256" key="1">
    <source>
        <dbReference type="ARBA" id="ARBA00004304"/>
    </source>
</evidence>
<accession>A0A343A5R4</accession>
<evidence type="ECO:0000256" key="9">
    <source>
        <dbReference type="ARBA" id="ARBA00023065"/>
    </source>
</evidence>
<keyword evidence="11 13" id="KW-0472">Membrane</keyword>
<gene>
    <name evidence="14" type="primary">atp8</name>
</gene>
<dbReference type="AlphaFoldDB" id="A0A343A5R4"/>
<evidence type="ECO:0000256" key="3">
    <source>
        <dbReference type="ARBA" id="ARBA00011291"/>
    </source>
</evidence>
<dbReference type="Pfam" id="PF00895">
    <property type="entry name" value="ATP-synt_8"/>
    <property type="match status" value="1"/>
</dbReference>
<keyword evidence="7 12" id="KW-0375">Hydrogen ion transport</keyword>
<dbReference type="GO" id="GO:0045259">
    <property type="term" value="C:proton-transporting ATP synthase complex"/>
    <property type="evidence" value="ECO:0007669"/>
    <property type="project" value="UniProtKB-KW"/>
</dbReference>
<organism evidence="14">
    <name type="scientific">Scolytinae sp. BMNH 1039905</name>
    <dbReference type="NCBI Taxonomy" id="1903769"/>
    <lineage>
        <taxon>Eukaryota</taxon>
        <taxon>Metazoa</taxon>
        <taxon>Ecdysozoa</taxon>
        <taxon>Arthropoda</taxon>
        <taxon>Hexapoda</taxon>
        <taxon>Insecta</taxon>
        <taxon>Pterygota</taxon>
        <taxon>Neoptera</taxon>
        <taxon>Endopterygota</taxon>
        <taxon>Coleoptera</taxon>
        <taxon>Polyphaga</taxon>
        <taxon>Cucujiformia</taxon>
        <taxon>Curculionidae</taxon>
        <taxon>Scolytinae</taxon>
    </lineage>
</organism>
<evidence type="ECO:0000256" key="11">
    <source>
        <dbReference type="ARBA" id="ARBA00023136"/>
    </source>
</evidence>
<dbReference type="GO" id="GO:0031966">
    <property type="term" value="C:mitochondrial membrane"/>
    <property type="evidence" value="ECO:0007669"/>
    <property type="project" value="UniProtKB-SubCell"/>
</dbReference>